<proteinExistence type="predicted"/>
<dbReference type="EMBL" id="BPLQ01003864">
    <property type="protein sequence ID" value="GIY03929.1"/>
    <property type="molecule type" value="Genomic_DNA"/>
</dbReference>
<dbReference type="Proteomes" id="UP001054837">
    <property type="component" value="Unassembled WGS sequence"/>
</dbReference>
<keyword evidence="2" id="KW-1185">Reference proteome</keyword>
<evidence type="ECO:0000313" key="2">
    <source>
        <dbReference type="Proteomes" id="UP001054837"/>
    </source>
</evidence>
<accession>A0AAV4Q5X5</accession>
<name>A0AAV4Q5X5_9ARAC</name>
<evidence type="ECO:0000313" key="1">
    <source>
        <dbReference type="EMBL" id="GIY03929.1"/>
    </source>
</evidence>
<gene>
    <name evidence="1" type="ORF">CDAR_468551</name>
</gene>
<protein>
    <submittedName>
        <fullName evidence="1">Uncharacterized protein</fullName>
    </submittedName>
</protein>
<comment type="caution">
    <text evidence="1">The sequence shown here is derived from an EMBL/GenBank/DDBJ whole genome shotgun (WGS) entry which is preliminary data.</text>
</comment>
<dbReference type="AlphaFoldDB" id="A0AAV4Q5X5"/>
<reference evidence="1 2" key="1">
    <citation type="submission" date="2021-06" db="EMBL/GenBank/DDBJ databases">
        <title>Caerostris darwini draft genome.</title>
        <authorList>
            <person name="Kono N."/>
            <person name="Arakawa K."/>
        </authorList>
    </citation>
    <scope>NUCLEOTIDE SEQUENCE [LARGE SCALE GENOMIC DNA]</scope>
</reference>
<organism evidence="1 2">
    <name type="scientific">Caerostris darwini</name>
    <dbReference type="NCBI Taxonomy" id="1538125"/>
    <lineage>
        <taxon>Eukaryota</taxon>
        <taxon>Metazoa</taxon>
        <taxon>Ecdysozoa</taxon>
        <taxon>Arthropoda</taxon>
        <taxon>Chelicerata</taxon>
        <taxon>Arachnida</taxon>
        <taxon>Araneae</taxon>
        <taxon>Araneomorphae</taxon>
        <taxon>Entelegynae</taxon>
        <taxon>Araneoidea</taxon>
        <taxon>Araneidae</taxon>
        <taxon>Caerostris</taxon>
    </lineage>
</organism>
<sequence length="115" mass="12905">MAIFHTNYLPGKTPNIPFSLPITGSFAKNPSVLNVTRKQPITTAALTPPIRCMKNTFRNALVHPPQCSVPMNFRKDIGKQPHEACPFDLYDPITRHYKSKRLGSCRLCPPPTMSE</sequence>